<gene>
    <name evidence="6" type="ORF">ACFSJ0_57215</name>
</gene>
<evidence type="ECO:0000256" key="1">
    <source>
        <dbReference type="ARBA" id="ARBA00023015"/>
    </source>
</evidence>
<dbReference type="InterPro" id="IPR011075">
    <property type="entry name" value="TetR_C"/>
</dbReference>
<name>A0ABW4GV71_9ACTN</name>
<protein>
    <submittedName>
        <fullName evidence="6">TetR/AcrR family transcriptional regulator C-terminal ligand-binding domain-containing protein</fullName>
    </submittedName>
</protein>
<evidence type="ECO:0000256" key="3">
    <source>
        <dbReference type="ARBA" id="ARBA00023163"/>
    </source>
</evidence>
<dbReference type="InterPro" id="IPR050109">
    <property type="entry name" value="HTH-type_TetR-like_transc_reg"/>
</dbReference>
<dbReference type="PANTHER" id="PTHR30055">
    <property type="entry name" value="HTH-TYPE TRANSCRIPTIONAL REGULATOR RUTR"/>
    <property type="match status" value="1"/>
</dbReference>
<sequence length="210" mass="23162">MPNENARRRRGAELEAALLEAAWEELRAVGYHELTYDAVAARARTSRTVLYRRWPHRRDLVLAALRHQAPPIPPPIPDTGSLRTDLLTLFRMVSTRMIELSPILQAIGDGRADGSDLTDYLHERVGQAGRREMDVVLERAALRGEIDQVRIPARAAVAPFTLVAVETLLNHRPLPEDALAEIVDHIVLPLIAHHGLTPGAGGGAAPERCE</sequence>
<evidence type="ECO:0000259" key="5">
    <source>
        <dbReference type="PROSITE" id="PS50977"/>
    </source>
</evidence>
<feature type="DNA-binding region" description="H-T-H motif" evidence="4">
    <location>
        <begin position="35"/>
        <end position="54"/>
    </location>
</feature>
<keyword evidence="3" id="KW-0804">Transcription</keyword>
<dbReference type="PANTHER" id="PTHR30055:SF148">
    <property type="entry name" value="TETR-FAMILY TRANSCRIPTIONAL REGULATOR"/>
    <property type="match status" value="1"/>
</dbReference>
<reference evidence="7" key="1">
    <citation type="journal article" date="2019" name="Int. J. Syst. Evol. Microbiol.">
        <title>The Global Catalogue of Microorganisms (GCM) 10K type strain sequencing project: providing services to taxonomists for standard genome sequencing and annotation.</title>
        <authorList>
            <consortium name="The Broad Institute Genomics Platform"/>
            <consortium name="The Broad Institute Genome Sequencing Center for Infectious Disease"/>
            <person name="Wu L."/>
            <person name="Ma J."/>
        </authorList>
    </citation>
    <scope>NUCLEOTIDE SEQUENCE [LARGE SCALE GENOMIC DNA]</scope>
    <source>
        <strain evidence="7">CGMCC 1.15399</strain>
    </source>
</reference>
<evidence type="ECO:0000256" key="4">
    <source>
        <dbReference type="PROSITE-ProRule" id="PRU00335"/>
    </source>
</evidence>
<comment type="caution">
    <text evidence="6">The sequence shown here is derived from an EMBL/GenBank/DDBJ whole genome shotgun (WGS) entry which is preliminary data.</text>
</comment>
<accession>A0ABW4GV71</accession>
<keyword evidence="7" id="KW-1185">Reference proteome</keyword>
<dbReference type="Pfam" id="PF00440">
    <property type="entry name" value="TetR_N"/>
    <property type="match status" value="1"/>
</dbReference>
<evidence type="ECO:0000256" key="2">
    <source>
        <dbReference type="ARBA" id="ARBA00023125"/>
    </source>
</evidence>
<dbReference type="Pfam" id="PF16859">
    <property type="entry name" value="TetR_C_11"/>
    <property type="match status" value="1"/>
</dbReference>
<dbReference type="PROSITE" id="PS50977">
    <property type="entry name" value="HTH_TETR_2"/>
    <property type="match status" value="1"/>
</dbReference>
<feature type="domain" description="HTH tetR-type" evidence="5">
    <location>
        <begin position="12"/>
        <end position="72"/>
    </location>
</feature>
<evidence type="ECO:0000313" key="7">
    <source>
        <dbReference type="Proteomes" id="UP001597097"/>
    </source>
</evidence>
<keyword evidence="1" id="KW-0805">Transcription regulation</keyword>
<organism evidence="6 7">
    <name type="scientific">Nonomuraea guangzhouensis</name>
    <dbReference type="NCBI Taxonomy" id="1291555"/>
    <lineage>
        <taxon>Bacteria</taxon>
        <taxon>Bacillati</taxon>
        <taxon>Actinomycetota</taxon>
        <taxon>Actinomycetes</taxon>
        <taxon>Streptosporangiales</taxon>
        <taxon>Streptosporangiaceae</taxon>
        <taxon>Nonomuraea</taxon>
    </lineage>
</organism>
<evidence type="ECO:0000313" key="6">
    <source>
        <dbReference type="EMBL" id="MFD1546672.1"/>
    </source>
</evidence>
<dbReference type="Proteomes" id="UP001597097">
    <property type="component" value="Unassembled WGS sequence"/>
</dbReference>
<dbReference type="RefSeq" id="WP_219527466.1">
    <property type="nucleotide sequence ID" value="NZ_JAHKRM010000002.1"/>
</dbReference>
<keyword evidence="2 4" id="KW-0238">DNA-binding</keyword>
<dbReference type="InterPro" id="IPR001647">
    <property type="entry name" value="HTH_TetR"/>
</dbReference>
<dbReference type="EMBL" id="JBHUCM010000067">
    <property type="protein sequence ID" value="MFD1546672.1"/>
    <property type="molecule type" value="Genomic_DNA"/>
</dbReference>
<proteinExistence type="predicted"/>